<name>A0A067MQX0_BOTB1</name>
<accession>A0A067MQX0</accession>
<dbReference type="EMBL" id="KL198025">
    <property type="protein sequence ID" value="KDQ17105.1"/>
    <property type="molecule type" value="Genomic_DNA"/>
</dbReference>
<evidence type="ECO:0000313" key="2">
    <source>
        <dbReference type="Proteomes" id="UP000027195"/>
    </source>
</evidence>
<protein>
    <submittedName>
        <fullName evidence="1">Uncharacterized protein</fullName>
    </submittedName>
</protein>
<dbReference type="Proteomes" id="UP000027195">
    <property type="component" value="Unassembled WGS sequence"/>
</dbReference>
<gene>
    <name evidence="1" type="ORF">BOTBODRAFT_225056</name>
</gene>
<reference evidence="2" key="1">
    <citation type="journal article" date="2014" name="Proc. Natl. Acad. Sci. U.S.A.">
        <title>Extensive sampling of basidiomycete genomes demonstrates inadequacy of the white-rot/brown-rot paradigm for wood decay fungi.</title>
        <authorList>
            <person name="Riley R."/>
            <person name="Salamov A.A."/>
            <person name="Brown D.W."/>
            <person name="Nagy L.G."/>
            <person name="Floudas D."/>
            <person name="Held B.W."/>
            <person name="Levasseur A."/>
            <person name="Lombard V."/>
            <person name="Morin E."/>
            <person name="Otillar R."/>
            <person name="Lindquist E.A."/>
            <person name="Sun H."/>
            <person name="LaButti K.M."/>
            <person name="Schmutz J."/>
            <person name="Jabbour D."/>
            <person name="Luo H."/>
            <person name="Baker S.E."/>
            <person name="Pisabarro A.G."/>
            <person name="Walton J.D."/>
            <person name="Blanchette R.A."/>
            <person name="Henrissat B."/>
            <person name="Martin F."/>
            <person name="Cullen D."/>
            <person name="Hibbett D.S."/>
            <person name="Grigoriev I.V."/>
        </authorList>
    </citation>
    <scope>NUCLEOTIDE SEQUENCE [LARGE SCALE GENOMIC DNA]</scope>
    <source>
        <strain evidence="2">FD-172 SS1</strain>
    </source>
</reference>
<sequence length="180" mass="20177">MAPRRAVAPGQGSDIYLSTFISSLFFPSSSEHRSSNPRLARNRRRTWIDAFVILPRRSSKRRWLATGSARGKCPHDDSLRVVKRARTVVGGRARSGGTGSSINPCTKIKAHRLSHYISINIPFASVDLFPHTIFLVNALFFRGISPAPIPTYVHAYVYSYIVDTLLACALRAGNVHRWEW</sequence>
<dbReference type="AlphaFoldDB" id="A0A067MQX0"/>
<organism evidence="1 2">
    <name type="scientific">Botryobasidium botryosum (strain FD-172 SS1)</name>
    <dbReference type="NCBI Taxonomy" id="930990"/>
    <lineage>
        <taxon>Eukaryota</taxon>
        <taxon>Fungi</taxon>
        <taxon>Dikarya</taxon>
        <taxon>Basidiomycota</taxon>
        <taxon>Agaricomycotina</taxon>
        <taxon>Agaricomycetes</taxon>
        <taxon>Cantharellales</taxon>
        <taxon>Botryobasidiaceae</taxon>
        <taxon>Botryobasidium</taxon>
    </lineage>
</organism>
<evidence type="ECO:0000313" key="1">
    <source>
        <dbReference type="EMBL" id="KDQ17105.1"/>
    </source>
</evidence>
<proteinExistence type="predicted"/>
<dbReference type="HOGENOM" id="CLU_1495941_0_0_1"/>
<keyword evidence="2" id="KW-1185">Reference proteome</keyword>
<dbReference type="InParanoid" id="A0A067MQX0"/>